<accession>A0A6C0CG98</accession>
<dbReference type="EMBL" id="MN739403">
    <property type="protein sequence ID" value="QHT02870.1"/>
    <property type="molecule type" value="Genomic_DNA"/>
</dbReference>
<sequence>MNLKKFKLDCYNKIIEDYSNNHDLYMFFLYPLIFKLKKQDIKNYNYSIFLKLKKKQPISFNEYNVIKKYTKKNLDKDIRSTIKCIFWSDYIDKNNIYAIYYLKKHLSTKKQTPMNLINLLYRLLTNAPTKISGGMFDDTRKYLSNKAKNFGNKVISNVKNNLRILKEKVTNKNSDSPPPQSQDVDIEISEIKNSEQNKPQSQYSIFLDILEELNKIMPIAYSMNSSDPHITDYNKKTKNWTKEYRDGLLRNFDKDKLKFLFNYKDSSLPSSDKSRLDFFKQYYTDGYNSLIGLKMDISDLIIKEGGSSKIINVKLQLLLNYIISHISSKKIFIYKKKS</sequence>
<evidence type="ECO:0000313" key="1">
    <source>
        <dbReference type="EMBL" id="QHT02870.1"/>
    </source>
</evidence>
<proteinExistence type="predicted"/>
<organism evidence="1">
    <name type="scientific">viral metagenome</name>
    <dbReference type="NCBI Taxonomy" id="1070528"/>
    <lineage>
        <taxon>unclassified sequences</taxon>
        <taxon>metagenomes</taxon>
        <taxon>organismal metagenomes</taxon>
    </lineage>
</organism>
<protein>
    <submittedName>
        <fullName evidence="1">Uncharacterized protein</fullName>
    </submittedName>
</protein>
<name>A0A6C0CG98_9ZZZZ</name>
<reference evidence="1" key="1">
    <citation type="journal article" date="2020" name="Nature">
        <title>Giant virus diversity and host interactions through global metagenomics.</title>
        <authorList>
            <person name="Schulz F."/>
            <person name="Roux S."/>
            <person name="Paez-Espino D."/>
            <person name="Jungbluth S."/>
            <person name="Walsh D.A."/>
            <person name="Denef V.J."/>
            <person name="McMahon K.D."/>
            <person name="Konstantinidis K.T."/>
            <person name="Eloe-Fadrosh E.A."/>
            <person name="Kyrpides N.C."/>
            <person name="Woyke T."/>
        </authorList>
    </citation>
    <scope>NUCLEOTIDE SEQUENCE</scope>
    <source>
        <strain evidence="1">GVMAG-M-3300020727-4</strain>
    </source>
</reference>
<dbReference type="AlphaFoldDB" id="A0A6C0CG98"/>